<dbReference type="GO" id="GO:0006355">
    <property type="term" value="P:regulation of DNA-templated transcription"/>
    <property type="evidence" value="ECO:0007669"/>
    <property type="project" value="TreeGrafter"/>
</dbReference>
<dbReference type="EMBL" id="LNRQ01000003">
    <property type="protein sequence ID" value="KZN00897.1"/>
    <property type="molecule type" value="Genomic_DNA"/>
</dbReference>
<dbReference type="Gene3D" id="2.40.50.140">
    <property type="entry name" value="Nucleic acid-binding proteins"/>
    <property type="match status" value="1"/>
</dbReference>
<reference evidence="2" key="1">
    <citation type="journal article" date="2016" name="Nat. Genet.">
        <title>A high-quality carrot genome assembly provides new insights into carotenoid accumulation and asterid genome evolution.</title>
        <authorList>
            <person name="Iorizzo M."/>
            <person name="Ellison S."/>
            <person name="Senalik D."/>
            <person name="Zeng P."/>
            <person name="Satapoomin P."/>
            <person name="Huang J."/>
            <person name="Bowman M."/>
            <person name="Iovene M."/>
            <person name="Sanseverino W."/>
            <person name="Cavagnaro P."/>
            <person name="Yildiz M."/>
            <person name="Macko-Podgorni A."/>
            <person name="Moranska E."/>
            <person name="Grzebelus E."/>
            <person name="Grzebelus D."/>
            <person name="Ashrafi H."/>
            <person name="Zheng Z."/>
            <person name="Cheng S."/>
            <person name="Spooner D."/>
            <person name="Van Deynze A."/>
            <person name="Simon P."/>
        </authorList>
    </citation>
    <scope>NUCLEOTIDE SEQUENCE [LARGE SCALE GENOMIC DNA]</scope>
    <source>
        <tissue evidence="2">Leaf</tissue>
    </source>
</reference>
<dbReference type="STRING" id="79200.A0A161XWH9"/>
<dbReference type="GO" id="GO:0000724">
    <property type="term" value="P:double-strand break repair via homologous recombination"/>
    <property type="evidence" value="ECO:0007669"/>
    <property type="project" value="InterPro"/>
</dbReference>
<accession>A0A161XWH9</accession>
<proteinExistence type="predicted"/>
<feature type="domain" description="BRCA2 OB1" evidence="1">
    <location>
        <begin position="27"/>
        <end position="147"/>
    </location>
</feature>
<dbReference type="EMBL" id="CP093345">
    <property type="protein sequence ID" value="WOG91645.1"/>
    <property type="molecule type" value="Genomic_DNA"/>
</dbReference>
<evidence type="ECO:0000259" key="1">
    <source>
        <dbReference type="Pfam" id="PF09103"/>
    </source>
</evidence>
<reference evidence="3" key="2">
    <citation type="submission" date="2022-03" db="EMBL/GenBank/DDBJ databases">
        <title>Draft title - Genomic analysis of global carrot germplasm unveils the trajectory of domestication and the origin of high carotenoid orange carrot.</title>
        <authorList>
            <person name="Iorizzo M."/>
            <person name="Ellison S."/>
            <person name="Senalik D."/>
            <person name="Macko-Podgorni A."/>
            <person name="Grzebelus D."/>
            <person name="Bostan H."/>
            <person name="Rolling W."/>
            <person name="Curaba J."/>
            <person name="Simon P."/>
        </authorList>
    </citation>
    <scope>NUCLEOTIDE SEQUENCE</scope>
    <source>
        <tissue evidence="3">Leaf</tissue>
    </source>
</reference>
<dbReference type="Gramene" id="KZN00897">
    <property type="protein sequence ID" value="KZN00897"/>
    <property type="gene ID" value="DCAR_009651"/>
</dbReference>
<dbReference type="PANTHER" id="PTHR11289:SF0">
    <property type="entry name" value="BREAST CANCER TYPE 2 SUSCEPTIBILITY PROTEIN"/>
    <property type="match status" value="1"/>
</dbReference>
<dbReference type="InterPro" id="IPR012340">
    <property type="entry name" value="NA-bd_OB-fold"/>
</dbReference>
<organism evidence="2">
    <name type="scientific">Daucus carota subsp. sativus</name>
    <name type="common">Carrot</name>
    <dbReference type="NCBI Taxonomy" id="79200"/>
    <lineage>
        <taxon>Eukaryota</taxon>
        <taxon>Viridiplantae</taxon>
        <taxon>Streptophyta</taxon>
        <taxon>Embryophyta</taxon>
        <taxon>Tracheophyta</taxon>
        <taxon>Spermatophyta</taxon>
        <taxon>Magnoliopsida</taxon>
        <taxon>eudicotyledons</taxon>
        <taxon>Gunneridae</taxon>
        <taxon>Pentapetalae</taxon>
        <taxon>asterids</taxon>
        <taxon>campanulids</taxon>
        <taxon>Apiales</taxon>
        <taxon>Apiaceae</taxon>
        <taxon>Apioideae</taxon>
        <taxon>Scandiceae</taxon>
        <taxon>Daucinae</taxon>
        <taxon>Daucus</taxon>
        <taxon>Daucus sect. Daucus</taxon>
    </lineage>
</organism>
<dbReference type="Proteomes" id="UP000077755">
    <property type="component" value="Chromosome 3"/>
</dbReference>
<dbReference type="InterPro" id="IPR015187">
    <property type="entry name" value="BRCA2_OB_1"/>
</dbReference>
<name>A0A161XWH9_DAUCS</name>
<dbReference type="Pfam" id="PF09103">
    <property type="entry name" value="BRCA-2_OB1"/>
    <property type="match status" value="1"/>
</dbReference>
<evidence type="ECO:0000313" key="4">
    <source>
        <dbReference type="Proteomes" id="UP000077755"/>
    </source>
</evidence>
<dbReference type="InterPro" id="IPR015525">
    <property type="entry name" value="BRCA2"/>
</dbReference>
<keyword evidence="4" id="KW-1185">Reference proteome</keyword>
<gene>
    <name evidence="2" type="ORF">DCAR_009651</name>
    <name evidence="3" type="ORF">DCAR_0310895</name>
</gene>
<protein>
    <recommendedName>
        <fullName evidence="1">BRCA2 OB1 domain-containing protein</fullName>
    </recommendedName>
</protein>
<dbReference type="AlphaFoldDB" id="A0A161XWH9"/>
<sequence>MAIVMKQLDGPDEAIQTNTEAMTENISNSHGVDKSTVANVELTDRWSAVNAVLDAPLSKKLASGILFVRQKHKDYVAGLAQFHISREYTKDLRGWKLICSSYITKGADVAEGVMSELQKVPSTVNMVLRINGTCRSPWAADRLGFYKHYLGYTCNFFSQSSNALNELCKIRWIYSVRLQKLELVEGHAYAVSGIVAFSYGSGHNCPGQACFKPRKPVLLYIFDEVPLSSEFDIAGLVVLMARGVGNC</sequence>
<evidence type="ECO:0000313" key="2">
    <source>
        <dbReference type="EMBL" id="KZN00897.1"/>
    </source>
</evidence>
<dbReference type="PANTHER" id="PTHR11289">
    <property type="entry name" value="BREAST CANCER TYPE 2 SUSCEPTIBILITY PROTEIN BRCA2"/>
    <property type="match status" value="1"/>
</dbReference>
<evidence type="ECO:0000313" key="3">
    <source>
        <dbReference type="EMBL" id="WOG91645.1"/>
    </source>
</evidence>